<evidence type="ECO:0000313" key="4">
    <source>
        <dbReference type="Proteomes" id="UP000230084"/>
    </source>
</evidence>
<keyword evidence="1" id="KW-0812">Transmembrane</keyword>
<dbReference type="GO" id="GO:0080120">
    <property type="term" value="P:CAAX-box protein maturation"/>
    <property type="evidence" value="ECO:0007669"/>
    <property type="project" value="UniProtKB-ARBA"/>
</dbReference>
<feature type="transmembrane region" description="Helical" evidence="1">
    <location>
        <begin position="136"/>
        <end position="157"/>
    </location>
</feature>
<feature type="transmembrane region" description="Helical" evidence="1">
    <location>
        <begin position="89"/>
        <end position="116"/>
    </location>
</feature>
<accession>A0A2H0RMS0</accession>
<dbReference type="GO" id="GO:0004175">
    <property type="term" value="F:endopeptidase activity"/>
    <property type="evidence" value="ECO:0007669"/>
    <property type="project" value="UniProtKB-ARBA"/>
</dbReference>
<organism evidence="3 4">
    <name type="scientific">Candidatus Uhrbacteria bacterium CG10_big_fil_rev_8_21_14_0_10_50_16</name>
    <dbReference type="NCBI Taxonomy" id="1975039"/>
    <lineage>
        <taxon>Bacteria</taxon>
        <taxon>Candidatus Uhriibacteriota</taxon>
    </lineage>
</organism>
<keyword evidence="1" id="KW-0472">Membrane</keyword>
<evidence type="ECO:0000259" key="2">
    <source>
        <dbReference type="Pfam" id="PF02517"/>
    </source>
</evidence>
<dbReference type="AlphaFoldDB" id="A0A2H0RMS0"/>
<evidence type="ECO:0000313" key="3">
    <source>
        <dbReference type="EMBL" id="PIR47849.1"/>
    </source>
</evidence>
<keyword evidence="1" id="KW-1133">Transmembrane helix</keyword>
<comment type="caution">
    <text evidence="3">The sequence shown here is derived from an EMBL/GenBank/DDBJ whole genome shotgun (WGS) entry which is preliminary data.</text>
</comment>
<sequence>MTTGDPLSVKLYETVLHFVPMNIPRDTRIGIFVTSLFLQFFGALFYFVLFTDTGFVQLFYSATKVLMIVVPVALIVSKFKLPRLLFKENALMSLVYGVVSGVLMSGFILGAFFTFYDTFFTYSSNILAKVIEVGILPYYFWVAIGISVFHSLFEELFWRWYAVHGLQNFLSPLSAMLIGAGLFALHHYVLLSQFVSWELTLLFGTLVGVGGLIWSWMYKKTGSILSAWVSHAIVDATLFSIGYLLIQSITQ</sequence>
<evidence type="ECO:0000256" key="1">
    <source>
        <dbReference type="SAM" id="Phobius"/>
    </source>
</evidence>
<dbReference type="EMBL" id="PCYM01000001">
    <property type="protein sequence ID" value="PIR47849.1"/>
    <property type="molecule type" value="Genomic_DNA"/>
</dbReference>
<gene>
    <name evidence="3" type="ORF">COV06_00400</name>
</gene>
<dbReference type="Pfam" id="PF02517">
    <property type="entry name" value="Rce1-like"/>
    <property type="match status" value="1"/>
</dbReference>
<reference evidence="3 4" key="1">
    <citation type="submission" date="2017-09" db="EMBL/GenBank/DDBJ databases">
        <title>Depth-based differentiation of microbial function through sediment-hosted aquifers and enrichment of novel symbionts in the deep terrestrial subsurface.</title>
        <authorList>
            <person name="Probst A.J."/>
            <person name="Ladd B."/>
            <person name="Jarett J.K."/>
            <person name="Geller-Mcgrath D.E."/>
            <person name="Sieber C.M."/>
            <person name="Emerson J.B."/>
            <person name="Anantharaman K."/>
            <person name="Thomas B.C."/>
            <person name="Malmstrom R."/>
            <person name="Stieglmeier M."/>
            <person name="Klingl A."/>
            <person name="Woyke T."/>
            <person name="Ryan C.M."/>
            <person name="Banfield J.F."/>
        </authorList>
    </citation>
    <scope>NUCLEOTIDE SEQUENCE [LARGE SCALE GENOMIC DNA]</scope>
    <source>
        <strain evidence="3">CG10_big_fil_rev_8_21_14_0_10_50_16</strain>
    </source>
</reference>
<dbReference type="Proteomes" id="UP000230084">
    <property type="component" value="Unassembled WGS sequence"/>
</dbReference>
<feature type="transmembrane region" description="Helical" evidence="1">
    <location>
        <begin position="169"/>
        <end position="189"/>
    </location>
</feature>
<feature type="transmembrane region" description="Helical" evidence="1">
    <location>
        <begin position="55"/>
        <end position="77"/>
    </location>
</feature>
<feature type="transmembrane region" description="Helical" evidence="1">
    <location>
        <begin position="195"/>
        <end position="217"/>
    </location>
</feature>
<feature type="transmembrane region" description="Helical" evidence="1">
    <location>
        <begin position="29"/>
        <end position="49"/>
    </location>
</feature>
<feature type="domain" description="CAAX prenyl protease 2/Lysostaphin resistance protein A-like" evidence="2">
    <location>
        <begin position="139"/>
        <end position="236"/>
    </location>
</feature>
<dbReference type="InterPro" id="IPR003675">
    <property type="entry name" value="Rce1/LyrA-like_dom"/>
</dbReference>
<feature type="transmembrane region" description="Helical" evidence="1">
    <location>
        <begin position="224"/>
        <end position="246"/>
    </location>
</feature>
<proteinExistence type="predicted"/>
<name>A0A2H0RMS0_9BACT</name>
<protein>
    <recommendedName>
        <fullName evidence="2">CAAX prenyl protease 2/Lysostaphin resistance protein A-like domain-containing protein</fullName>
    </recommendedName>
</protein>